<gene>
    <name evidence="1" type="ORF">MRB53_020700</name>
</gene>
<proteinExistence type="predicted"/>
<name>A0ACC2L1Z8_PERAE</name>
<evidence type="ECO:0000313" key="1">
    <source>
        <dbReference type="EMBL" id="KAJ8627393.1"/>
    </source>
</evidence>
<comment type="caution">
    <text evidence="1">The sequence shown here is derived from an EMBL/GenBank/DDBJ whole genome shotgun (WGS) entry which is preliminary data.</text>
</comment>
<accession>A0ACC2L1Z8</accession>
<protein>
    <submittedName>
        <fullName evidence="1">Uncharacterized protein</fullName>
    </submittedName>
</protein>
<keyword evidence="2" id="KW-1185">Reference proteome</keyword>
<sequence length="99" mass="11059">MLRKEGISELGSKCCFTREAKELVGGLADIGEEFVEFIEKDLNINYSNEYMENKDNQSTKTKLHEETGQGTSKNDIQNEAAKEKSGIKENIDEIEAALA</sequence>
<organism evidence="1 2">
    <name type="scientific">Persea americana</name>
    <name type="common">Avocado</name>
    <dbReference type="NCBI Taxonomy" id="3435"/>
    <lineage>
        <taxon>Eukaryota</taxon>
        <taxon>Viridiplantae</taxon>
        <taxon>Streptophyta</taxon>
        <taxon>Embryophyta</taxon>
        <taxon>Tracheophyta</taxon>
        <taxon>Spermatophyta</taxon>
        <taxon>Magnoliopsida</taxon>
        <taxon>Magnoliidae</taxon>
        <taxon>Laurales</taxon>
        <taxon>Lauraceae</taxon>
        <taxon>Persea</taxon>
    </lineage>
</organism>
<dbReference type="Proteomes" id="UP001234297">
    <property type="component" value="Chromosome 6"/>
</dbReference>
<dbReference type="EMBL" id="CM056814">
    <property type="protein sequence ID" value="KAJ8627393.1"/>
    <property type="molecule type" value="Genomic_DNA"/>
</dbReference>
<evidence type="ECO:0000313" key="2">
    <source>
        <dbReference type="Proteomes" id="UP001234297"/>
    </source>
</evidence>
<reference evidence="1 2" key="1">
    <citation type="journal article" date="2022" name="Hortic Res">
        <title>A haplotype resolved chromosomal level avocado genome allows analysis of novel avocado genes.</title>
        <authorList>
            <person name="Nath O."/>
            <person name="Fletcher S.J."/>
            <person name="Hayward A."/>
            <person name="Shaw L.M."/>
            <person name="Masouleh A.K."/>
            <person name="Furtado A."/>
            <person name="Henry R.J."/>
            <person name="Mitter N."/>
        </authorList>
    </citation>
    <scope>NUCLEOTIDE SEQUENCE [LARGE SCALE GENOMIC DNA]</scope>
    <source>
        <strain evidence="2">cv. Hass</strain>
    </source>
</reference>